<evidence type="ECO:0000256" key="1">
    <source>
        <dbReference type="SAM" id="MobiDB-lite"/>
    </source>
</evidence>
<dbReference type="RefSeq" id="WP_227706273.1">
    <property type="nucleotide sequence ID" value="NZ_JAJEQX010000002.1"/>
</dbReference>
<feature type="region of interest" description="Disordered" evidence="1">
    <location>
        <begin position="94"/>
        <end position="188"/>
    </location>
</feature>
<sequence length="340" mass="38580">MLHIILLILKIIGFLILGILALILLLAALILLAPAVYSAEGSVGEKPGEGKPRPAECRIRFHWLFHLISGEAVCKNGEFRWHLRAAWKHFRSEAESSPSQQSQTPQPSYSSQSSQPARTAGEKQTGTTGQGQKNTSVQKAASTPESAPAQKTAPAQSEPQSQTAKPEPKQKQLPRSGREEKHGTSAKKKFSTFRDRLCALKDRIKYKFRRFCDKIKSLNRKKEKITAFLQNKIHQNAFFRLLKEIKRLLRFLKPDHADVHVEFGFSDPAYTGYTLAALSMIWPFFGEHADIRPDFERSVLKGTANVSGKIRAGYALIFAWNMIWDKNVRTTFRHIRRFRL</sequence>
<dbReference type="InterPro" id="IPR021338">
    <property type="entry name" value="DUF2953"/>
</dbReference>
<evidence type="ECO:0000313" key="2">
    <source>
        <dbReference type="EMBL" id="MCC2253110.1"/>
    </source>
</evidence>
<dbReference type="Pfam" id="PF11167">
    <property type="entry name" value="DUF2953"/>
    <property type="match status" value="1"/>
</dbReference>
<feature type="compositionally biased region" description="Low complexity" evidence="1">
    <location>
        <begin position="96"/>
        <end position="116"/>
    </location>
</feature>
<name>A0ABS8FSZ2_9FIRM</name>
<evidence type="ECO:0000313" key="3">
    <source>
        <dbReference type="Proteomes" id="UP001198151"/>
    </source>
</evidence>
<feature type="compositionally biased region" description="Basic and acidic residues" evidence="1">
    <location>
        <begin position="166"/>
        <end position="183"/>
    </location>
</feature>
<accession>A0ABS8FSZ2</accession>
<feature type="compositionally biased region" description="Polar residues" evidence="1">
    <location>
        <begin position="153"/>
        <end position="164"/>
    </location>
</feature>
<reference evidence="2 3" key="1">
    <citation type="submission" date="2021-10" db="EMBL/GenBank/DDBJ databases">
        <title>Anaerobic single-cell dispensing facilitates the cultivation of human gut bacteria.</title>
        <authorList>
            <person name="Afrizal A."/>
        </authorList>
    </citation>
    <scope>NUCLEOTIDE SEQUENCE [LARGE SCALE GENOMIC DNA]</scope>
    <source>
        <strain evidence="2 3">CLA-AA-H200</strain>
    </source>
</reference>
<dbReference type="Proteomes" id="UP001198151">
    <property type="component" value="Unassembled WGS sequence"/>
</dbReference>
<dbReference type="EMBL" id="JAJEQX010000002">
    <property type="protein sequence ID" value="MCC2253110.1"/>
    <property type="molecule type" value="Genomic_DNA"/>
</dbReference>
<feature type="compositionally biased region" description="Polar residues" evidence="1">
    <location>
        <begin position="133"/>
        <end position="145"/>
    </location>
</feature>
<keyword evidence="3" id="KW-1185">Reference proteome</keyword>
<comment type="caution">
    <text evidence="2">The sequence shown here is derived from an EMBL/GenBank/DDBJ whole genome shotgun (WGS) entry which is preliminary data.</text>
</comment>
<gene>
    <name evidence="2" type="ORF">LKD70_01410</name>
</gene>
<protein>
    <submittedName>
        <fullName evidence="2">DUF2953 domain-containing protein</fullName>
    </submittedName>
</protein>
<organism evidence="2 3">
    <name type="scientific">Ruminococcus turbiniformis</name>
    <dbReference type="NCBI Taxonomy" id="2881258"/>
    <lineage>
        <taxon>Bacteria</taxon>
        <taxon>Bacillati</taxon>
        <taxon>Bacillota</taxon>
        <taxon>Clostridia</taxon>
        <taxon>Eubacteriales</taxon>
        <taxon>Oscillospiraceae</taxon>
        <taxon>Ruminococcus</taxon>
    </lineage>
</organism>
<proteinExistence type="predicted"/>